<organism evidence="2 3">
    <name type="scientific">Cohnella faecalis</name>
    <dbReference type="NCBI Taxonomy" id="2315694"/>
    <lineage>
        <taxon>Bacteria</taxon>
        <taxon>Bacillati</taxon>
        <taxon>Bacillota</taxon>
        <taxon>Bacilli</taxon>
        <taxon>Bacillales</taxon>
        <taxon>Paenibacillaceae</taxon>
        <taxon>Cohnella</taxon>
    </lineage>
</organism>
<gene>
    <name evidence="2" type="ORF">D3H35_19960</name>
</gene>
<dbReference type="AlphaFoldDB" id="A0A398CV37"/>
<proteinExistence type="predicted"/>
<keyword evidence="1" id="KW-1133">Transmembrane helix</keyword>
<feature type="transmembrane region" description="Helical" evidence="1">
    <location>
        <begin position="73"/>
        <end position="94"/>
    </location>
</feature>
<comment type="caution">
    <text evidence="2">The sequence shown here is derived from an EMBL/GenBank/DDBJ whole genome shotgun (WGS) entry which is preliminary data.</text>
</comment>
<protein>
    <recommendedName>
        <fullName evidence="4">DUF2269 family protein</fullName>
    </recommendedName>
</protein>
<feature type="transmembrane region" description="Helical" evidence="1">
    <location>
        <begin position="115"/>
        <end position="136"/>
    </location>
</feature>
<evidence type="ECO:0000313" key="2">
    <source>
        <dbReference type="EMBL" id="RIE02894.1"/>
    </source>
</evidence>
<reference evidence="2 3" key="1">
    <citation type="submission" date="2018-09" db="EMBL/GenBank/DDBJ databases">
        <title>Cohnella cavernae sp. nov., isolated from a karst cave.</title>
        <authorList>
            <person name="Zhu H."/>
        </authorList>
    </citation>
    <scope>NUCLEOTIDE SEQUENCE [LARGE SCALE GENOMIC DNA]</scope>
    <source>
        <strain evidence="2 3">K2E09-144</strain>
    </source>
</reference>
<keyword evidence="1" id="KW-0812">Transmembrane</keyword>
<sequence>MLDIMLFLHIIGAVGMGIYALLPFLAGKFKKLSGSAQEGLASGLISAGRIGQYSLVLQLLTGGYLISNMAEYTVAWMITIVVLFLVIGALSGIVQKPLKNIVAFSSGGQDASSSISRVQTLSSIIFVAFIVIIWLMKNPWIV</sequence>
<dbReference type="OrthoDB" id="2886943at2"/>
<name>A0A398CV37_9BACL</name>
<keyword evidence="1" id="KW-0472">Membrane</keyword>
<dbReference type="RefSeq" id="WP_119150923.1">
    <property type="nucleotide sequence ID" value="NZ_JBHSOV010000055.1"/>
</dbReference>
<feature type="transmembrane region" description="Helical" evidence="1">
    <location>
        <begin position="47"/>
        <end position="67"/>
    </location>
</feature>
<feature type="transmembrane region" description="Helical" evidence="1">
    <location>
        <begin position="6"/>
        <end position="26"/>
    </location>
</feature>
<accession>A0A398CV37</accession>
<evidence type="ECO:0008006" key="4">
    <source>
        <dbReference type="Google" id="ProtNLM"/>
    </source>
</evidence>
<evidence type="ECO:0000256" key="1">
    <source>
        <dbReference type="SAM" id="Phobius"/>
    </source>
</evidence>
<dbReference type="EMBL" id="QXJM01000039">
    <property type="protein sequence ID" value="RIE02894.1"/>
    <property type="molecule type" value="Genomic_DNA"/>
</dbReference>
<evidence type="ECO:0000313" key="3">
    <source>
        <dbReference type="Proteomes" id="UP000266340"/>
    </source>
</evidence>
<keyword evidence="3" id="KW-1185">Reference proteome</keyword>
<dbReference type="Proteomes" id="UP000266340">
    <property type="component" value="Unassembled WGS sequence"/>
</dbReference>